<evidence type="ECO:0000259" key="4">
    <source>
        <dbReference type="Pfam" id="PF09084"/>
    </source>
</evidence>
<reference evidence="5" key="1">
    <citation type="submission" date="2015-04" db="EMBL/GenBank/DDBJ databases">
        <authorList>
            <person name="Syromyatnikov M.Y."/>
            <person name="Popov V.N."/>
        </authorList>
    </citation>
    <scope>NUCLEOTIDE SEQUENCE</scope>
    <source>
        <strain evidence="5">MO-1</strain>
    </source>
</reference>
<dbReference type="EMBL" id="LO017727">
    <property type="protein sequence ID" value="CRH05248.1"/>
    <property type="molecule type" value="Genomic_DNA"/>
</dbReference>
<evidence type="ECO:0000256" key="2">
    <source>
        <dbReference type="ARBA" id="ARBA00010742"/>
    </source>
</evidence>
<accession>A0A1S7LFF4</accession>
<dbReference type="Pfam" id="PF09084">
    <property type="entry name" value="NMT1"/>
    <property type="match status" value="1"/>
</dbReference>
<proteinExistence type="inferred from homology"/>
<comment type="similarity">
    <text evidence="2">Belongs to the bacterial solute-binding protein SsuA/TauA family.</text>
</comment>
<sequence length="278" mass="31664">MGFFAKHKVDVQFHEVIGGHRAANMMLEGGADLATASEVVAMFNSFKRQDFCILSTFVSSTNDVKILARVESGISTLADLPGHRVGTVTGASAHFFLDETLILAGIDPNKVHLQHVQPEKTIEMLRDGKVDAMVMWEPWVYLASQKLSSQVTVIPHSKTYRETFNLLAKHELSQKEQPRLRRLHRALIDAVNYMHKYPSKVQRMVAKRFNKDIAVIQATWRDLVFDVRLDQWLLNTLESQGRWAISRGLVEADKSINYLSFVQPQILHHVAHHRVTLF</sequence>
<name>A0A1S7LFF4_MAGMO</name>
<gene>
    <name evidence="5" type="ORF">MAGMO_1053</name>
</gene>
<dbReference type="GO" id="GO:0042597">
    <property type="term" value="C:periplasmic space"/>
    <property type="evidence" value="ECO:0007669"/>
    <property type="project" value="UniProtKB-SubCell"/>
</dbReference>
<protein>
    <recommendedName>
        <fullName evidence="4">SsuA/THI5-like domain-containing protein</fullName>
    </recommendedName>
</protein>
<evidence type="ECO:0000256" key="1">
    <source>
        <dbReference type="ARBA" id="ARBA00004418"/>
    </source>
</evidence>
<dbReference type="InterPro" id="IPR015168">
    <property type="entry name" value="SsuA/THI5"/>
</dbReference>
<evidence type="ECO:0000313" key="5">
    <source>
        <dbReference type="EMBL" id="CRH05248.1"/>
    </source>
</evidence>
<dbReference type="Gene3D" id="3.40.190.10">
    <property type="entry name" value="Periplasmic binding protein-like II"/>
    <property type="match status" value="2"/>
</dbReference>
<dbReference type="PANTHER" id="PTHR30024:SF47">
    <property type="entry name" value="TAURINE-BINDING PERIPLASMIC PROTEIN"/>
    <property type="match status" value="1"/>
</dbReference>
<dbReference type="AlphaFoldDB" id="A0A1S7LFF4"/>
<feature type="domain" description="SsuA/THI5-like" evidence="4">
    <location>
        <begin position="2"/>
        <end position="199"/>
    </location>
</feature>
<dbReference type="PANTHER" id="PTHR30024">
    <property type="entry name" value="ALIPHATIC SULFONATES-BINDING PROTEIN-RELATED"/>
    <property type="match status" value="1"/>
</dbReference>
<organism evidence="5">
    <name type="scientific">Magnetococcus massalia (strain MO-1)</name>
    <dbReference type="NCBI Taxonomy" id="451514"/>
    <lineage>
        <taxon>Bacteria</taxon>
        <taxon>Pseudomonadati</taxon>
        <taxon>Pseudomonadota</taxon>
        <taxon>Magnetococcia</taxon>
        <taxon>Magnetococcales</taxon>
        <taxon>Magnetococcaceae</taxon>
        <taxon>Magnetococcus</taxon>
    </lineage>
</organism>
<dbReference type="GO" id="GO:0042918">
    <property type="term" value="P:alkanesulfonate transmembrane transport"/>
    <property type="evidence" value="ECO:0007669"/>
    <property type="project" value="TreeGrafter"/>
</dbReference>
<comment type="subcellular location">
    <subcellularLocation>
        <location evidence="1">Periplasm</location>
    </subcellularLocation>
</comment>
<dbReference type="SUPFAM" id="SSF53850">
    <property type="entry name" value="Periplasmic binding protein-like II"/>
    <property type="match status" value="1"/>
</dbReference>
<keyword evidence="3" id="KW-0732">Signal</keyword>
<evidence type="ECO:0000256" key="3">
    <source>
        <dbReference type="ARBA" id="ARBA00022729"/>
    </source>
</evidence>